<feature type="region of interest" description="Disordered" evidence="1">
    <location>
        <begin position="262"/>
        <end position="309"/>
    </location>
</feature>
<feature type="non-terminal residue" evidence="2">
    <location>
        <position position="309"/>
    </location>
</feature>
<feature type="region of interest" description="Disordered" evidence="1">
    <location>
        <begin position="190"/>
        <end position="229"/>
    </location>
</feature>
<feature type="compositionally biased region" description="Low complexity" evidence="1">
    <location>
        <begin position="274"/>
        <end position="287"/>
    </location>
</feature>
<feature type="compositionally biased region" description="Low complexity" evidence="1">
    <location>
        <begin position="1"/>
        <end position="15"/>
    </location>
</feature>
<feature type="compositionally biased region" description="Basic residues" evidence="1">
    <location>
        <begin position="54"/>
        <end position="69"/>
    </location>
</feature>
<feature type="compositionally biased region" description="Basic residues" evidence="1">
    <location>
        <begin position="191"/>
        <end position="212"/>
    </location>
</feature>
<dbReference type="AlphaFoldDB" id="A0A6J4LN28"/>
<accession>A0A6J4LN28</accession>
<reference evidence="2" key="1">
    <citation type="submission" date="2020-02" db="EMBL/GenBank/DDBJ databases">
        <authorList>
            <person name="Meier V. D."/>
        </authorList>
    </citation>
    <scope>NUCLEOTIDE SEQUENCE</scope>
    <source>
        <strain evidence="2">AVDCRST_MAG29</strain>
    </source>
</reference>
<feature type="non-terminal residue" evidence="2">
    <location>
        <position position="1"/>
    </location>
</feature>
<feature type="region of interest" description="Disordered" evidence="1">
    <location>
        <begin position="1"/>
        <end position="69"/>
    </location>
</feature>
<organism evidence="2">
    <name type="scientific">uncultured Nocardioidaceae bacterium</name>
    <dbReference type="NCBI Taxonomy" id="253824"/>
    <lineage>
        <taxon>Bacteria</taxon>
        <taxon>Bacillati</taxon>
        <taxon>Actinomycetota</taxon>
        <taxon>Actinomycetes</taxon>
        <taxon>Propionibacteriales</taxon>
        <taxon>Nocardioidaceae</taxon>
        <taxon>environmental samples</taxon>
    </lineage>
</organism>
<proteinExistence type="predicted"/>
<gene>
    <name evidence="2" type="ORF">AVDCRST_MAG29-1332</name>
</gene>
<dbReference type="GO" id="GO:0004639">
    <property type="term" value="F:phosphoribosylaminoimidazolesuccinocarboxamide synthase activity"/>
    <property type="evidence" value="ECO:0007669"/>
    <property type="project" value="UniProtKB-EC"/>
</dbReference>
<feature type="compositionally biased region" description="Basic and acidic residues" evidence="1">
    <location>
        <begin position="41"/>
        <end position="53"/>
    </location>
</feature>
<name>A0A6J4LN28_9ACTN</name>
<feature type="compositionally biased region" description="Basic residues" evidence="1">
    <location>
        <begin position="288"/>
        <end position="301"/>
    </location>
</feature>
<sequence>AAPYPAHRAAPVRRVPPGRRARCHAHPLGQGARPVRAARRAPPDGRQRPDQRLRPRPRTRHPGQGRHPHRDVAVVVLPALRPGTAPRPQHRRTRPGTRAGGRLRTPRHVSRRVRGPRLPHWLRAGRLPRDGSRLRGAPAGWPGRRLTAARADLHPRDQGCLRRARRERLVRASRRHRGRRRRCATACPHHAGLRPRRGHGARARHPAGRHQARAGATAGRHDRARRRGAHPRLVAVLARRPLAAGQRPAVVRQAVRARLADLTGERLGPHQRRPAAAASPGRGPAHPRALRRGVRAAHRPAVRGAGGDL</sequence>
<evidence type="ECO:0000256" key="1">
    <source>
        <dbReference type="SAM" id="MobiDB-lite"/>
    </source>
</evidence>
<evidence type="ECO:0000313" key="2">
    <source>
        <dbReference type="EMBL" id="CAA9336441.1"/>
    </source>
</evidence>
<feature type="compositionally biased region" description="Basic residues" evidence="1">
    <location>
        <begin position="16"/>
        <end position="25"/>
    </location>
</feature>
<dbReference type="EMBL" id="CADCUG010000072">
    <property type="protein sequence ID" value="CAA9336441.1"/>
    <property type="molecule type" value="Genomic_DNA"/>
</dbReference>
<feature type="region of interest" description="Disordered" evidence="1">
    <location>
        <begin position="81"/>
        <end position="109"/>
    </location>
</feature>
<keyword evidence="2" id="KW-0436">Ligase</keyword>
<dbReference type="EC" id="6.3.2.6" evidence="2"/>
<protein>
    <submittedName>
        <fullName evidence="2">Phosphoribosylaminoimidazole-succinocarboxamide synthase</fullName>
        <ecNumber evidence="2">6.3.2.6</ecNumber>
    </submittedName>
</protein>